<evidence type="ECO:0000256" key="1">
    <source>
        <dbReference type="SAM" id="MobiDB-lite"/>
    </source>
</evidence>
<feature type="compositionally biased region" description="Low complexity" evidence="1">
    <location>
        <begin position="152"/>
        <end position="169"/>
    </location>
</feature>
<dbReference type="Proteomes" id="UP000198796">
    <property type="component" value="Unassembled WGS sequence"/>
</dbReference>
<sequence length="342" mass="37230">MARDPEPQVVESSPMGTKTASSRNLTLADLGALVFSLLWLAGAGAYLLLAETATSGLLGLLVLILPVAMAWVAAASLRSAMMVREDLARLQASVDLLRRAQIAQGQTHSAQGNSALTDKLNEMAQAQRRTEALLAMVTATRDHSPADGPLDAQPEPARAREPAPQTQPQSPEAQSSLPLVQPKPNDPLTVQDYIRALNFPETAQDKIGFAALRRALRDRQAALLIQAAQDVLTLLSQDGIYMDDFAPSRPDANLWRRFARGERGPKIDPLGTIDAQAAMDKTAQRMRQDTIFRDAVHHFLRRFDRSLVAFEPQASEAELTALADTRTARAFMLLGRVAGTFH</sequence>
<dbReference type="EMBL" id="FOJU01000003">
    <property type="protein sequence ID" value="SFA99825.1"/>
    <property type="molecule type" value="Genomic_DNA"/>
</dbReference>
<evidence type="ECO:0000313" key="4">
    <source>
        <dbReference type="Proteomes" id="UP000198796"/>
    </source>
</evidence>
<keyword evidence="2" id="KW-0472">Membrane</keyword>
<reference evidence="3 4" key="1">
    <citation type="submission" date="2016-10" db="EMBL/GenBank/DDBJ databases">
        <authorList>
            <person name="de Groot N.N."/>
        </authorList>
    </citation>
    <scope>NUCLEOTIDE SEQUENCE [LARGE SCALE GENOMIC DNA]</scope>
    <source>
        <strain evidence="3 4">DSM 29316</strain>
    </source>
</reference>
<feature type="transmembrane region" description="Helical" evidence="2">
    <location>
        <begin position="55"/>
        <end position="74"/>
    </location>
</feature>
<evidence type="ECO:0000313" key="3">
    <source>
        <dbReference type="EMBL" id="SFA99825.1"/>
    </source>
</evidence>
<feature type="compositionally biased region" description="Polar residues" evidence="1">
    <location>
        <begin position="10"/>
        <end position="20"/>
    </location>
</feature>
<accession>A0A1I0XFL2</accession>
<feature type="region of interest" description="Disordered" evidence="1">
    <location>
        <begin position="1"/>
        <end position="20"/>
    </location>
</feature>
<dbReference type="STRING" id="871651.SAMN05421688_2224"/>
<keyword evidence="2" id="KW-0812">Transmembrane</keyword>
<proteinExistence type="predicted"/>
<gene>
    <name evidence="3" type="ORF">SAMN05421688_2224</name>
</gene>
<keyword evidence="4" id="KW-1185">Reference proteome</keyword>
<evidence type="ECO:0000256" key="2">
    <source>
        <dbReference type="SAM" id="Phobius"/>
    </source>
</evidence>
<dbReference type="RefSeq" id="WP_245752589.1">
    <property type="nucleotide sequence ID" value="NZ_FOJU01000003.1"/>
</dbReference>
<organism evidence="3 4">
    <name type="scientific">Poseidonocella pacifica</name>
    <dbReference type="NCBI Taxonomy" id="871651"/>
    <lineage>
        <taxon>Bacteria</taxon>
        <taxon>Pseudomonadati</taxon>
        <taxon>Pseudomonadota</taxon>
        <taxon>Alphaproteobacteria</taxon>
        <taxon>Rhodobacterales</taxon>
        <taxon>Roseobacteraceae</taxon>
        <taxon>Poseidonocella</taxon>
    </lineage>
</organism>
<name>A0A1I0XFL2_9RHOB</name>
<feature type="region of interest" description="Disordered" evidence="1">
    <location>
        <begin position="142"/>
        <end position="187"/>
    </location>
</feature>
<protein>
    <submittedName>
        <fullName evidence="3">Uncharacterized protein</fullName>
    </submittedName>
</protein>
<dbReference type="AlphaFoldDB" id="A0A1I0XFL2"/>
<keyword evidence="2" id="KW-1133">Transmembrane helix</keyword>
<feature type="transmembrane region" description="Helical" evidence="2">
    <location>
        <begin position="25"/>
        <end position="49"/>
    </location>
</feature>